<evidence type="ECO:0000256" key="2">
    <source>
        <dbReference type="SAM" id="Phobius"/>
    </source>
</evidence>
<feature type="transmembrane region" description="Helical" evidence="2">
    <location>
        <begin position="64"/>
        <end position="84"/>
    </location>
</feature>
<feature type="transmembrane region" description="Helical" evidence="2">
    <location>
        <begin position="15"/>
        <end position="37"/>
    </location>
</feature>
<dbReference type="EMBL" id="CAXLJM020000017">
    <property type="protein sequence ID" value="CAL8083887.1"/>
    <property type="molecule type" value="Genomic_DNA"/>
</dbReference>
<reference evidence="3 4" key="1">
    <citation type="submission" date="2024-08" db="EMBL/GenBank/DDBJ databases">
        <authorList>
            <person name="Cucini C."/>
            <person name="Frati F."/>
        </authorList>
    </citation>
    <scope>NUCLEOTIDE SEQUENCE [LARGE SCALE GENOMIC DNA]</scope>
</reference>
<name>A0ABP1Q1X6_9HEXA</name>
<keyword evidence="2" id="KW-1133">Transmembrane helix</keyword>
<evidence type="ECO:0000313" key="3">
    <source>
        <dbReference type="EMBL" id="CAL8083887.1"/>
    </source>
</evidence>
<feature type="region of interest" description="Disordered" evidence="1">
    <location>
        <begin position="164"/>
        <end position="193"/>
    </location>
</feature>
<keyword evidence="4" id="KW-1185">Reference proteome</keyword>
<dbReference type="Proteomes" id="UP001642540">
    <property type="component" value="Unassembled WGS sequence"/>
</dbReference>
<organism evidence="3 4">
    <name type="scientific">Orchesella dallaii</name>
    <dbReference type="NCBI Taxonomy" id="48710"/>
    <lineage>
        <taxon>Eukaryota</taxon>
        <taxon>Metazoa</taxon>
        <taxon>Ecdysozoa</taxon>
        <taxon>Arthropoda</taxon>
        <taxon>Hexapoda</taxon>
        <taxon>Collembola</taxon>
        <taxon>Entomobryomorpha</taxon>
        <taxon>Entomobryoidea</taxon>
        <taxon>Orchesellidae</taxon>
        <taxon>Orchesellinae</taxon>
        <taxon>Orchesella</taxon>
    </lineage>
</organism>
<accession>A0ABP1Q1X6</accession>
<feature type="transmembrane region" description="Helical" evidence="2">
    <location>
        <begin position="126"/>
        <end position="149"/>
    </location>
</feature>
<evidence type="ECO:0008006" key="5">
    <source>
        <dbReference type="Google" id="ProtNLM"/>
    </source>
</evidence>
<evidence type="ECO:0000313" key="4">
    <source>
        <dbReference type="Proteomes" id="UP001642540"/>
    </source>
</evidence>
<evidence type="ECO:0000256" key="1">
    <source>
        <dbReference type="SAM" id="MobiDB-lite"/>
    </source>
</evidence>
<sequence>MDCSCSMLSQKDVKILAIIDAVLGILNLGLCALRIIYLSDYYHEWTWSEIEEIYKYEKVSAQTYIIPIITSIFQILMAFMLRYVAKHRDYRNCRIWIIVTVIVVVLNTAILVCIWNGVLWTHLDTLFLGISAFPFCFKILEIFIVSMFLRTLKKERKTDNGIIYSTIPTPTAPPPPPSDLTEQQPYATSDFPQSQYASCDQENIYYPLQQPGPVVPPKQVNYPGL</sequence>
<keyword evidence="2" id="KW-0472">Membrane</keyword>
<keyword evidence="2" id="KW-0812">Transmembrane</keyword>
<feature type="transmembrane region" description="Helical" evidence="2">
    <location>
        <begin position="96"/>
        <end position="120"/>
    </location>
</feature>
<gene>
    <name evidence="3" type="ORF">ODALV1_LOCUS5628</name>
</gene>
<proteinExistence type="predicted"/>
<comment type="caution">
    <text evidence="3">The sequence shown here is derived from an EMBL/GenBank/DDBJ whole genome shotgun (WGS) entry which is preliminary data.</text>
</comment>
<protein>
    <recommendedName>
        <fullName evidence="5">Transmembrane protein</fullName>
    </recommendedName>
</protein>
<feature type="compositionally biased region" description="Polar residues" evidence="1">
    <location>
        <begin position="180"/>
        <end position="193"/>
    </location>
</feature>